<name>A0A336MDN4_CULSO</name>
<proteinExistence type="predicted"/>
<dbReference type="VEuPathDB" id="VectorBase:CSON000001"/>
<dbReference type="PANTHER" id="PTHR40552:SF6">
    <property type="entry name" value="FI09606P-RELATED"/>
    <property type="match status" value="1"/>
</dbReference>
<feature type="region of interest" description="Disordered" evidence="1">
    <location>
        <begin position="35"/>
        <end position="61"/>
    </location>
</feature>
<dbReference type="OMA" id="GDAYYNW"/>
<dbReference type="PANTHER" id="PTHR40552">
    <property type="entry name" value="AT05186P-RELATED"/>
    <property type="match status" value="1"/>
</dbReference>
<dbReference type="SUPFAM" id="SSF54001">
    <property type="entry name" value="Cysteine proteinases"/>
    <property type="match status" value="1"/>
</dbReference>
<dbReference type="Gene3D" id="3.90.70.120">
    <property type="match status" value="4"/>
</dbReference>
<evidence type="ECO:0000256" key="1">
    <source>
        <dbReference type="SAM" id="MobiDB-lite"/>
    </source>
</evidence>
<sequence>MKNLQNSSSLGSNPRNVDKIKAHVPNFKKIEDEMKNEIPVKQNSSQIEVDTKKFEGRKPLHEPKTRIELPKREKVKIERWPVIAYPPIKRKPWDPEKIKTENVNLKPKIVIDYPPLKRRPWKPQETPKIKEKPVIQYPPLKLRSPMKKSTEPVKAPPQKRTRLEKTHFPIPLSTLDKAWNNFKLLPNHNFMILRGNFSVNHKKYGHNSNKTSSSNAVTCLIYTHLHDVSKWKASDIDKILDAGFELYKKSVISMKFVKNKNNFEEMRPNQVNSTIYIDLHKIKIKVTRIQFDHCEGSHFNSNAVNFENHMNEIFKEHENFILNIGYKSYAIWINQTAFYVFVQDDVDQNGMLTKKSHQCLTCVLRFKKLSHLIAFIQNIAMKIHGIDSIQFYSFQFLEKIEMNPHPERMLEDNSAQTDNFHEDIPLNDPCCNVQIELQPEIDEPVSFEEGISRNLIKITKFSKDFKRLTDNHGILRGLQFNQCPENASKLAISSILMLHRHPSQSWTTFTLNDIFTLAESIKSDKSPISFENHQYSIEIENKIFGQITSNASMFDLKYAVTEYLRCHDVGVIFGPRTIPFWQESGFYFMFDASECDEFGRKFIQNDQIYANHGSCCLTWFKNLDDLIGNYIQNVSESHLSDLFKIVKVHVTEFTPKCDWNSWTAIDDMKWIIRGRYDETHEKFDIENQGRQGLCMAMTAIAYRKILPLAQWNSKTIDKILDIGDEFHTITLLKLKSANKFISNFLQLDEISNQIKINDKIIHFNRSATIIHGSLTAVMSDDSTLTLIDALKQLFHTSITGIIISCDIALAVMKVKDHFYVFDSHPRNEKGERLNKNQYKGLACALRFTSIESMSHSLMKNFVIENSSEFNLIKIEASIDTEEEKPLDLKNYTKLLNYKFAGIQRAENDLHEDAIEFPINSPEKTYSNLVTCLTMNELYPAIHWNSKDISEILRLGYNLMLRTPSNEDYRSWIEGNCKIGCNRFKVTSEMEKFVFYVDDRHENKEMCEKISKLNSFNVNESASLDGIESVDDDDHEKFIEASSKELSITTTIEDKINSLVGLETARIIIESNIFSIALWKQGNLFFVFDPKPTLADGTFSDARIQFIDSLTRKARLKSKLRVMSQFQVNTSEDSKLEISQEELRRYGVPKVYLSLMNLPAKENRDEIQDQKTHGASVIVFSNKQILLKHLYKNIPERHKYSEFIWHFITINNEINFNSIENSSTWHHFTPIKTNNWILRGNKSLKHDESRQDSSNCVIALSFSTLIDPSKWNSSLIDATMKYGARLYTSSVQKNRKLRSVTLKSLEISEIIDEFVIAKTKFIIQFTRFDLETTKIEKNSHENGIEIQEKSNPFPCLANLDKYLSQFFNLNEFGVLKSKKYAVSVFKDNENAFYMFDPHSTGPNGVRSGFGVASLSRFLSIKDLCDVFLASIDQIDQGPNIFELFNVKIEHSPSNQSKLE</sequence>
<dbReference type="InterPro" id="IPR038765">
    <property type="entry name" value="Papain-like_cys_pep_sf"/>
</dbReference>
<protein>
    <submittedName>
        <fullName evidence="2">CSON000001 protein</fullName>
    </submittedName>
</protein>
<dbReference type="EMBL" id="UFQT01001000">
    <property type="protein sequence ID" value="SSX28395.1"/>
    <property type="molecule type" value="Genomic_DNA"/>
</dbReference>
<feature type="region of interest" description="Disordered" evidence="1">
    <location>
        <begin position="1"/>
        <end position="20"/>
    </location>
</feature>
<feature type="compositionally biased region" description="Polar residues" evidence="1">
    <location>
        <begin position="1"/>
        <end position="15"/>
    </location>
</feature>
<feature type="compositionally biased region" description="Basic and acidic residues" evidence="1">
    <location>
        <begin position="49"/>
        <end position="61"/>
    </location>
</feature>
<reference evidence="2" key="1">
    <citation type="submission" date="2018-07" db="EMBL/GenBank/DDBJ databases">
        <authorList>
            <person name="Quirk P.G."/>
            <person name="Krulwich T.A."/>
        </authorList>
    </citation>
    <scope>NUCLEOTIDE SEQUENCE</scope>
</reference>
<evidence type="ECO:0000313" key="2">
    <source>
        <dbReference type="EMBL" id="SSX28395.1"/>
    </source>
</evidence>
<gene>
    <name evidence="2" type="primary">CSON000001</name>
</gene>
<accession>A0A336MDN4</accession>
<organism evidence="2">
    <name type="scientific">Culicoides sonorensis</name>
    <name type="common">Biting midge</name>
    <dbReference type="NCBI Taxonomy" id="179676"/>
    <lineage>
        <taxon>Eukaryota</taxon>
        <taxon>Metazoa</taxon>
        <taxon>Ecdysozoa</taxon>
        <taxon>Arthropoda</taxon>
        <taxon>Hexapoda</taxon>
        <taxon>Insecta</taxon>
        <taxon>Pterygota</taxon>
        <taxon>Neoptera</taxon>
        <taxon>Endopterygota</taxon>
        <taxon>Diptera</taxon>
        <taxon>Nematocera</taxon>
        <taxon>Chironomoidea</taxon>
        <taxon>Ceratopogonidae</taxon>
        <taxon>Ceratopogoninae</taxon>
        <taxon>Culicoides</taxon>
        <taxon>Monoculicoides</taxon>
    </lineage>
</organism>